<keyword evidence="3" id="KW-1185">Reference proteome</keyword>
<protein>
    <submittedName>
        <fullName evidence="2">Uncharacterized protein</fullName>
    </submittedName>
</protein>
<organism evidence="2 3">
    <name type="scientific">Petrolisthes manimaculis</name>
    <dbReference type="NCBI Taxonomy" id="1843537"/>
    <lineage>
        <taxon>Eukaryota</taxon>
        <taxon>Metazoa</taxon>
        <taxon>Ecdysozoa</taxon>
        <taxon>Arthropoda</taxon>
        <taxon>Crustacea</taxon>
        <taxon>Multicrustacea</taxon>
        <taxon>Malacostraca</taxon>
        <taxon>Eumalacostraca</taxon>
        <taxon>Eucarida</taxon>
        <taxon>Decapoda</taxon>
        <taxon>Pleocyemata</taxon>
        <taxon>Anomura</taxon>
        <taxon>Galatheoidea</taxon>
        <taxon>Porcellanidae</taxon>
        <taxon>Petrolisthes</taxon>
    </lineage>
</organism>
<reference evidence="2" key="1">
    <citation type="submission" date="2023-11" db="EMBL/GenBank/DDBJ databases">
        <title>Genome assemblies of two species of porcelain crab, Petrolisthes cinctipes and Petrolisthes manimaculis (Anomura: Porcellanidae).</title>
        <authorList>
            <person name="Angst P."/>
        </authorList>
    </citation>
    <scope>NUCLEOTIDE SEQUENCE</scope>
    <source>
        <strain evidence="2">PB745_02</strain>
        <tissue evidence="2">Gill</tissue>
    </source>
</reference>
<dbReference type="AlphaFoldDB" id="A0AAE1TNV7"/>
<name>A0AAE1TNV7_9EUCA</name>
<accession>A0AAE1TNV7</accession>
<gene>
    <name evidence="2" type="ORF">Pmani_036968</name>
</gene>
<proteinExistence type="predicted"/>
<dbReference type="Proteomes" id="UP001292094">
    <property type="component" value="Unassembled WGS sequence"/>
</dbReference>
<comment type="caution">
    <text evidence="2">The sequence shown here is derived from an EMBL/GenBank/DDBJ whole genome shotgun (WGS) entry which is preliminary data.</text>
</comment>
<evidence type="ECO:0000313" key="3">
    <source>
        <dbReference type="Proteomes" id="UP001292094"/>
    </source>
</evidence>
<evidence type="ECO:0000256" key="1">
    <source>
        <dbReference type="SAM" id="MobiDB-lite"/>
    </source>
</evidence>
<dbReference type="EMBL" id="JAWZYT010005604">
    <property type="protein sequence ID" value="KAK4290119.1"/>
    <property type="molecule type" value="Genomic_DNA"/>
</dbReference>
<evidence type="ECO:0000313" key="2">
    <source>
        <dbReference type="EMBL" id="KAK4290119.1"/>
    </source>
</evidence>
<feature type="region of interest" description="Disordered" evidence="1">
    <location>
        <begin position="1"/>
        <end position="23"/>
    </location>
</feature>
<sequence length="67" mass="7495">MLPWASNHSITTTTAGNNNNVPYTTTQSRILTLHTPQSKFTRQALLGQRVDCESQILKKSPEDKDIP</sequence>